<dbReference type="PROSITE" id="PS51257">
    <property type="entry name" value="PROKAR_LIPOPROTEIN"/>
    <property type="match status" value="1"/>
</dbReference>
<feature type="signal peptide" evidence="1">
    <location>
        <begin position="1"/>
        <end position="23"/>
    </location>
</feature>
<name>A0A942YYD5_9BACI</name>
<feature type="domain" description="Antigen I/II N-terminal" evidence="2">
    <location>
        <begin position="55"/>
        <end position="144"/>
    </location>
</feature>
<dbReference type="InterPro" id="IPR041324">
    <property type="entry name" value="AgI/II_N"/>
</dbReference>
<evidence type="ECO:0000259" key="2">
    <source>
        <dbReference type="Pfam" id="PF18652"/>
    </source>
</evidence>
<protein>
    <recommendedName>
        <fullName evidence="2">Antigen I/II N-terminal domain-containing protein</fullName>
    </recommendedName>
</protein>
<dbReference type="EMBL" id="JAGYPF010000004">
    <property type="protein sequence ID" value="MBS4214846.1"/>
    <property type="molecule type" value="Genomic_DNA"/>
</dbReference>
<keyword evidence="1" id="KW-0732">Signal</keyword>
<evidence type="ECO:0000313" key="3">
    <source>
        <dbReference type="EMBL" id="MBS4214846.1"/>
    </source>
</evidence>
<evidence type="ECO:0000256" key="1">
    <source>
        <dbReference type="SAM" id="SignalP"/>
    </source>
</evidence>
<comment type="caution">
    <text evidence="3">The sequence shown here is derived from an EMBL/GenBank/DDBJ whole genome shotgun (WGS) entry which is preliminary data.</text>
</comment>
<sequence length="198" mass="22060">MKKITSLFLAAMLLFLVSCSAEKTDKQPKETEKPNSEAVNVDKGLLSVTITLPASMFEDQNVDEVVANAQKEGITATKNEDGSVTYKMSKSKHKEMMQEMKTTVIQTVNDAKSGKDFQSIKDITYKDDFSEFTLIVDKAAYENSFDGFAALGLGMSGMMYELFNGVKPEEYKVTINIKDQATQNVFDQIVYPDALDKK</sequence>
<dbReference type="Proteomes" id="UP000679749">
    <property type="component" value="Unassembled WGS sequence"/>
</dbReference>
<gene>
    <name evidence="3" type="ORF">KHA99_20580</name>
</gene>
<dbReference type="RefSeq" id="WP_213119351.1">
    <property type="nucleotide sequence ID" value="NZ_JAGYPF010000004.1"/>
</dbReference>
<accession>A0A942YYD5</accession>
<evidence type="ECO:0000313" key="4">
    <source>
        <dbReference type="Proteomes" id="UP000679749"/>
    </source>
</evidence>
<proteinExistence type="predicted"/>
<feature type="chain" id="PRO_5037161717" description="Antigen I/II N-terminal domain-containing protein" evidence="1">
    <location>
        <begin position="24"/>
        <end position="198"/>
    </location>
</feature>
<reference evidence="3" key="1">
    <citation type="submission" date="2021-05" db="EMBL/GenBank/DDBJ databases">
        <title>Novel Bacillus species.</title>
        <authorList>
            <person name="Liu G."/>
        </authorList>
    </citation>
    <scope>NUCLEOTIDE SEQUENCE</scope>
    <source>
        <strain evidence="3">FJAT-49825</strain>
    </source>
</reference>
<keyword evidence="4" id="KW-1185">Reference proteome</keyword>
<dbReference type="Pfam" id="PF18652">
    <property type="entry name" value="Adhesin_P1_N"/>
    <property type="match status" value="1"/>
</dbReference>
<organism evidence="3 4">
    <name type="scientific">Neobacillus rhizophilus</name>
    <dbReference type="NCBI Taxonomy" id="2833579"/>
    <lineage>
        <taxon>Bacteria</taxon>
        <taxon>Bacillati</taxon>
        <taxon>Bacillota</taxon>
        <taxon>Bacilli</taxon>
        <taxon>Bacillales</taxon>
        <taxon>Bacillaceae</taxon>
        <taxon>Neobacillus</taxon>
    </lineage>
</organism>
<dbReference type="AlphaFoldDB" id="A0A942YYD5"/>